<sequence>MGFRFLCTINSEVSIQRIMGELNEPSIDWEILNDLEEIRNNLAVKQYELAIVDQNHQHFEEIVELLEHFQIPLLVFKGTFEDIIDSIHRKIRFLKEQERNEEEYIKSLASQRRKNERVIIKEVEKIVEVPVKVPVEVPVYRQISNQVICIVNLTSRAGSTFVALNLARELAKSDTSVCLTEAPIGEPYLANLLALDERPIEYSGIEEVYFNRRVEPSLLPSLKGITFNTRIYRDQPYEWKTEHTLRLLYSTMNFSVSIFDIGYNVNQPGMLDLMRQASSILVIVDPFVLDILREQSRLKYFISLREEQKLPIHFVFNRWNDGISENLFIESFGYDPITKIPAIESYYVYKTLFSNSYKFLSDMKEVSQQLSDAFYPITKNLVPKEVRKSKKMKLWPFR</sequence>
<organism evidence="1 2">
    <name type="scientific">Anoxybacteroides rupiense</name>
    <dbReference type="NCBI Taxonomy" id="311460"/>
    <lineage>
        <taxon>Bacteria</taxon>
        <taxon>Bacillati</taxon>
        <taxon>Bacillota</taxon>
        <taxon>Bacilli</taxon>
        <taxon>Bacillales</taxon>
        <taxon>Anoxybacillaceae</taxon>
        <taxon>Anoxybacteroides</taxon>
    </lineage>
</organism>
<name>A0ABD5IW65_9BACL</name>
<evidence type="ECO:0000313" key="2">
    <source>
        <dbReference type="Proteomes" id="UP001339962"/>
    </source>
</evidence>
<comment type="caution">
    <text evidence="1">The sequence shown here is derived from an EMBL/GenBank/DDBJ whole genome shotgun (WGS) entry which is preliminary data.</text>
</comment>
<gene>
    <name evidence="1" type="ORF">P9850_12100</name>
</gene>
<evidence type="ECO:0008006" key="3">
    <source>
        <dbReference type="Google" id="ProtNLM"/>
    </source>
</evidence>
<evidence type="ECO:0000313" key="1">
    <source>
        <dbReference type="EMBL" id="MED5052559.1"/>
    </source>
</evidence>
<dbReference type="InterPro" id="IPR027417">
    <property type="entry name" value="P-loop_NTPase"/>
</dbReference>
<reference evidence="1 2" key="1">
    <citation type="submission" date="2023-03" db="EMBL/GenBank/DDBJ databases">
        <title>Bacillus Genome Sequencing.</title>
        <authorList>
            <person name="Dunlap C."/>
        </authorList>
    </citation>
    <scope>NUCLEOTIDE SEQUENCE [LARGE SCALE GENOMIC DNA]</scope>
    <source>
        <strain evidence="1 2">NRS-38</strain>
    </source>
</reference>
<dbReference type="AlphaFoldDB" id="A0ABD5IW65"/>
<dbReference type="EMBL" id="JARTLI010000027">
    <property type="protein sequence ID" value="MED5052559.1"/>
    <property type="molecule type" value="Genomic_DNA"/>
</dbReference>
<dbReference type="RefSeq" id="WP_328218755.1">
    <property type="nucleotide sequence ID" value="NZ_JARTLI010000027.1"/>
</dbReference>
<protein>
    <recommendedName>
        <fullName evidence="3">Flp pilus assembly protein, ATPase CpaE</fullName>
    </recommendedName>
</protein>
<dbReference type="Gene3D" id="3.40.50.300">
    <property type="entry name" value="P-loop containing nucleotide triphosphate hydrolases"/>
    <property type="match status" value="1"/>
</dbReference>
<dbReference type="SUPFAM" id="SSF52540">
    <property type="entry name" value="P-loop containing nucleoside triphosphate hydrolases"/>
    <property type="match status" value="1"/>
</dbReference>
<proteinExistence type="predicted"/>
<dbReference type="Proteomes" id="UP001339962">
    <property type="component" value="Unassembled WGS sequence"/>
</dbReference>
<accession>A0ABD5IW65</accession>